<keyword evidence="2" id="KW-1185">Reference proteome</keyword>
<dbReference type="STRING" id="652787.SAMN05216490_1860"/>
<sequence>MQIWSSSLTSYYKNTPKLFCLKSQFINILTFFGDRDNYVKNLLDFPCHFNRQKAKQR</sequence>
<dbReference type="AlphaFoldDB" id="A0A1H1V9Q9"/>
<evidence type="ECO:0000313" key="1">
    <source>
        <dbReference type="EMBL" id="SDS81136.1"/>
    </source>
</evidence>
<accession>A0A1H1V9Q9</accession>
<name>A0A1H1V9Q9_MUCMA</name>
<evidence type="ECO:0000313" key="2">
    <source>
        <dbReference type="Proteomes" id="UP000199679"/>
    </source>
</evidence>
<protein>
    <submittedName>
        <fullName evidence="1">Uncharacterized protein</fullName>
    </submittedName>
</protein>
<dbReference type="Proteomes" id="UP000199679">
    <property type="component" value="Chromosome I"/>
</dbReference>
<organism evidence="1 2">
    <name type="scientific">Mucilaginibacter mallensis</name>
    <dbReference type="NCBI Taxonomy" id="652787"/>
    <lineage>
        <taxon>Bacteria</taxon>
        <taxon>Pseudomonadati</taxon>
        <taxon>Bacteroidota</taxon>
        <taxon>Sphingobacteriia</taxon>
        <taxon>Sphingobacteriales</taxon>
        <taxon>Sphingobacteriaceae</taxon>
        <taxon>Mucilaginibacter</taxon>
    </lineage>
</organism>
<proteinExistence type="predicted"/>
<dbReference type="EMBL" id="LT629740">
    <property type="protein sequence ID" value="SDS81136.1"/>
    <property type="molecule type" value="Genomic_DNA"/>
</dbReference>
<reference evidence="1 2" key="1">
    <citation type="submission" date="2016-10" db="EMBL/GenBank/DDBJ databases">
        <authorList>
            <person name="de Groot N.N."/>
        </authorList>
    </citation>
    <scope>NUCLEOTIDE SEQUENCE [LARGE SCALE GENOMIC DNA]</scope>
    <source>
        <strain evidence="1 2">MP1X4</strain>
    </source>
</reference>
<gene>
    <name evidence="1" type="ORF">SAMN05216490_1860</name>
</gene>